<reference evidence="2" key="1">
    <citation type="submission" date="2019-06" db="EMBL/GenBank/DDBJ databases">
        <authorList>
            <person name="Murdoch R.W."/>
            <person name="Fathepure B."/>
        </authorList>
    </citation>
    <scope>NUCLEOTIDE SEQUENCE</scope>
</reference>
<organism evidence="2">
    <name type="scientific">uncultured organism</name>
    <dbReference type="NCBI Taxonomy" id="155900"/>
    <lineage>
        <taxon>unclassified sequences</taxon>
        <taxon>environmental samples</taxon>
    </lineage>
</organism>
<feature type="domain" description="Glycosyltransferase subfamily 4-like N-terminal" evidence="1">
    <location>
        <begin position="20"/>
        <end position="179"/>
    </location>
</feature>
<dbReference type="EMBL" id="MN079133">
    <property type="protein sequence ID" value="QEA06271.1"/>
    <property type="molecule type" value="Genomic_DNA"/>
</dbReference>
<dbReference type="InterPro" id="IPR028098">
    <property type="entry name" value="Glyco_trans_4-like_N"/>
</dbReference>
<name>A0A5B8RCA2_9ZZZZ</name>
<dbReference type="AlphaFoldDB" id="A0A5B8RCA2"/>
<gene>
    <name evidence="2" type="primary">mshA_2</name>
    <name evidence="2" type="ORF">KBTEX_02602</name>
</gene>
<sequence length="391" mass="40597">MTGNAAVRVVHVASGDLWAGAEVQVYGLVTAQRRAGMDARAVLFNDGTLYRRLRSDGVPVTLLDETRLGAPRLLAALWRSLRRARPAVVHTHRRKEHVLGALAARAAGVPVSLRTVHGADESAPPAAWQFHRRIAAGLDAWCGRRLQKATVAVSGELAGRVAAHSGGRPPRVVENGIDAAAVRAAAAAPVALPGPADAFRVALVGRLVPVKAPERFVAAVAALPVAAAGQPVHGYVIGDGPLTAAVTDVAARAGVADRLHVMGFRDDVPACLRRMDALMVTSEHEGMPTNVLEALVLGVPVIAHAVGGLPAVLGEGRYGVLVRDPDPAAFAAALSTLAAEGGAARRRAVAASGRAAVRYDFARVAAGYARIYSELLREAQPASAATEVREP</sequence>
<dbReference type="Pfam" id="PF13692">
    <property type="entry name" value="Glyco_trans_1_4"/>
    <property type="match status" value="1"/>
</dbReference>
<evidence type="ECO:0000313" key="2">
    <source>
        <dbReference type="EMBL" id="QEA06271.1"/>
    </source>
</evidence>
<keyword evidence="2" id="KW-0328">Glycosyltransferase</keyword>
<dbReference type="GO" id="GO:0102710">
    <property type="term" value="F:D-inositol-3-phosphate glycosyltransferase activity"/>
    <property type="evidence" value="ECO:0007669"/>
    <property type="project" value="UniProtKB-EC"/>
</dbReference>
<dbReference type="Gene3D" id="3.40.50.2000">
    <property type="entry name" value="Glycogen Phosphorylase B"/>
    <property type="match status" value="2"/>
</dbReference>
<proteinExistence type="predicted"/>
<keyword evidence="2" id="KW-0808">Transferase</keyword>
<dbReference type="EC" id="2.4.1.250" evidence="2"/>
<accession>A0A5B8RCA2</accession>
<protein>
    <submittedName>
        <fullName evidence="2">D-inositol-3-phosphate glycosyltransferase</fullName>
        <ecNumber evidence="2">2.4.1.250</ecNumber>
    </submittedName>
</protein>
<dbReference type="Pfam" id="PF13439">
    <property type="entry name" value="Glyco_transf_4"/>
    <property type="match status" value="1"/>
</dbReference>
<dbReference type="PANTHER" id="PTHR12526:SF636">
    <property type="entry name" value="BLL3647 PROTEIN"/>
    <property type="match status" value="1"/>
</dbReference>
<dbReference type="SUPFAM" id="SSF53756">
    <property type="entry name" value="UDP-Glycosyltransferase/glycogen phosphorylase"/>
    <property type="match status" value="1"/>
</dbReference>
<dbReference type="PANTHER" id="PTHR12526">
    <property type="entry name" value="GLYCOSYLTRANSFERASE"/>
    <property type="match status" value="1"/>
</dbReference>
<evidence type="ECO:0000259" key="1">
    <source>
        <dbReference type="Pfam" id="PF13439"/>
    </source>
</evidence>